<comment type="similarity">
    <text evidence="1">Belongs to the glycosyl hydrolase 65 family.</text>
</comment>
<feature type="domain" description="Glycoside hydrolase family 65 C-terminal" evidence="5">
    <location>
        <begin position="687"/>
        <end position="748"/>
    </location>
</feature>
<dbReference type="InterPro" id="IPR037018">
    <property type="entry name" value="GH65_N"/>
</dbReference>
<dbReference type="Pfam" id="PF03636">
    <property type="entry name" value="Glyco_hydro_65N"/>
    <property type="match status" value="1"/>
</dbReference>
<dbReference type="InterPro" id="IPR012341">
    <property type="entry name" value="6hp_glycosidase-like_sf"/>
</dbReference>
<dbReference type="Gene3D" id="2.70.98.40">
    <property type="entry name" value="Glycoside hydrolase, family 65, N-terminal domain"/>
    <property type="match status" value="1"/>
</dbReference>
<keyword evidence="7" id="KW-0328">Glycosyltransferase</keyword>
<dbReference type="PANTHER" id="PTHR11051:SF14">
    <property type="entry name" value="MALTOSE PHOSPHORYLASE"/>
    <property type="match status" value="1"/>
</dbReference>
<dbReference type="GO" id="GO:0005975">
    <property type="term" value="P:carbohydrate metabolic process"/>
    <property type="evidence" value="ECO:0007669"/>
    <property type="project" value="InterPro"/>
</dbReference>
<evidence type="ECO:0000256" key="1">
    <source>
        <dbReference type="ARBA" id="ARBA00006768"/>
    </source>
</evidence>
<dbReference type="InterPro" id="IPR005195">
    <property type="entry name" value="Glyco_hydro_65_M"/>
</dbReference>
<evidence type="ECO:0000313" key="7">
    <source>
        <dbReference type="EMBL" id="SBW01371.1"/>
    </source>
</evidence>
<evidence type="ECO:0000259" key="6">
    <source>
        <dbReference type="Pfam" id="PF03636"/>
    </source>
</evidence>
<organism evidence="7">
    <name type="scientific">uncultured Eubacteriales bacterium</name>
    <dbReference type="NCBI Taxonomy" id="172733"/>
    <lineage>
        <taxon>Bacteria</taxon>
        <taxon>Bacillati</taxon>
        <taxon>Bacillota</taxon>
        <taxon>Clostridia</taxon>
        <taxon>Eubacteriales</taxon>
        <taxon>environmental samples</taxon>
    </lineage>
</organism>
<dbReference type="EC" id="2.4.1.230" evidence="7"/>
<feature type="domain" description="Glycoside hydrolase family 65 N-terminal" evidence="6">
    <location>
        <begin position="18"/>
        <end position="257"/>
    </location>
</feature>
<dbReference type="EMBL" id="FLUN01000001">
    <property type="protein sequence ID" value="SBW01371.1"/>
    <property type="molecule type" value="Genomic_DNA"/>
</dbReference>
<dbReference type="AlphaFoldDB" id="A0A212JPN6"/>
<dbReference type="InterPro" id="IPR017045">
    <property type="entry name" value="Malt_Pase/Glycosyl_Hdrlase"/>
</dbReference>
<reference evidence="7" key="1">
    <citation type="submission" date="2016-04" db="EMBL/GenBank/DDBJ databases">
        <authorList>
            <person name="Evans L.H."/>
            <person name="Alamgir A."/>
            <person name="Owens N."/>
            <person name="Weber N.D."/>
            <person name="Virtaneva K."/>
            <person name="Barbian K."/>
            <person name="Babar A."/>
            <person name="Rosenke K."/>
        </authorList>
    </citation>
    <scope>NUCLEOTIDE SEQUENCE</scope>
    <source>
        <strain evidence="7">86</strain>
    </source>
</reference>
<evidence type="ECO:0000256" key="2">
    <source>
        <dbReference type="PIRSR" id="PIRSR036289-50"/>
    </source>
</evidence>
<feature type="binding site" evidence="3">
    <location>
        <begin position="590"/>
        <end position="591"/>
    </location>
    <ligand>
        <name>substrate</name>
    </ligand>
</feature>
<dbReference type="SUPFAM" id="SSF74650">
    <property type="entry name" value="Galactose mutarotase-like"/>
    <property type="match status" value="1"/>
</dbReference>
<dbReference type="PANTHER" id="PTHR11051">
    <property type="entry name" value="GLYCOSYL HYDROLASE-RELATED"/>
    <property type="match status" value="1"/>
</dbReference>
<evidence type="ECO:0000259" key="5">
    <source>
        <dbReference type="Pfam" id="PF03633"/>
    </source>
</evidence>
<dbReference type="SUPFAM" id="SSF48208">
    <property type="entry name" value="Six-hairpin glycosidases"/>
    <property type="match status" value="1"/>
</dbReference>
<dbReference type="InterPro" id="IPR011013">
    <property type="entry name" value="Gal_mutarotase_sf_dom"/>
</dbReference>
<accession>A0A212JPN6</accession>
<dbReference type="Gene3D" id="1.50.10.10">
    <property type="match status" value="1"/>
</dbReference>
<name>A0A212JPN6_9FIRM</name>
<dbReference type="GO" id="GO:0004553">
    <property type="term" value="F:hydrolase activity, hydrolyzing O-glycosyl compounds"/>
    <property type="evidence" value="ECO:0007669"/>
    <property type="project" value="TreeGrafter"/>
</dbReference>
<evidence type="ECO:0000259" key="4">
    <source>
        <dbReference type="Pfam" id="PF03632"/>
    </source>
</evidence>
<dbReference type="InterPro" id="IPR005196">
    <property type="entry name" value="Glyco_hydro_65_N"/>
</dbReference>
<dbReference type="GO" id="GO:0030246">
    <property type="term" value="F:carbohydrate binding"/>
    <property type="evidence" value="ECO:0007669"/>
    <property type="project" value="InterPro"/>
</dbReference>
<dbReference type="GO" id="GO:0033831">
    <property type="term" value="F:kojibiose phosphorylase activity"/>
    <property type="evidence" value="ECO:0007669"/>
    <property type="project" value="UniProtKB-EC"/>
</dbReference>
<dbReference type="InterPro" id="IPR008928">
    <property type="entry name" value="6-hairpin_glycosidase_sf"/>
</dbReference>
<evidence type="ECO:0000256" key="3">
    <source>
        <dbReference type="PIRSR" id="PIRSR036289-51"/>
    </source>
</evidence>
<dbReference type="Gene3D" id="2.60.420.10">
    <property type="entry name" value="Maltose phosphorylase, domain 3"/>
    <property type="match status" value="1"/>
</dbReference>
<feature type="domain" description="Glycoside hydrolase family 65 central catalytic" evidence="4">
    <location>
        <begin position="316"/>
        <end position="678"/>
    </location>
</feature>
<sequence length="760" mass="85836">MGKYADRHFLVSPWRVEEEGFDPAYAEVGESVFSLGNEYTGLRGYFEEGYSGPRLQGSYLSGVYERRELQPSGYLGMLPFTEFMVNTVDWVYCRITCNGVPLDLAHQVVEEFQRTLDLRTGVLTRSFTWRPDENTRLRLRFERFLSMEREQLGGQSVEVEVLEGSAEVAVTAGLDFSRPHVSAEENLFNEISADADGTFCEISAVTRRTGQSVWADARFSRSGVPAPKEEKKSANQFHAVLTEGECFALRRVAALVCARDEAERETFSARREEARHALETADYDNLKQGSADWWARQWALSDIEIEGDDENQQGIRFCIFQLHQTLHRAGYSAVIGAKGLTGEAYNGNTFWDSEVYCLPFYLFNNPSAARSILQFRYDTLPQAKERAAALDCRGAFYPVATISGRECCDLWQHASLQLQASTGVAYGLWSYAHITRDDDFLYRQGAEMLVEISRMLASRGGFDPVTGRYGFCGVMGPDEFQMMVNNNAYTNFMGKKTFLFTLDTLAALEERRPEEYGALSARLALSREELSDWADKAERMYLPLGEDGLFEQHDGFFRLPHVDVSTIPAEEFPLYHHWTYDRIYRNDMLKQPDVLMFMTLYGSEFTDEQVAVNYDCYEPRCIHESSLSPSVHSILAARLGRMDKAEAYFRFATRMDLDNYNRNTREGLHTTSIAGGWMNIVYGFGGLRSDGEVLSLSPRIPSGWKGYSFSLLAGGGVLRVMVRQGSVTLARESGAPLEILLWGRRVTVTAAGLTERSGET</sequence>
<gene>
    <name evidence="7" type="ORF">KL86CLO1_11472</name>
</gene>
<feature type="binding site" evidence="3">
    <location>
        <begin position="351"/>
        <end position="352"/>
    </location>
    <ligand>
        <name>substrate</name>
    </ligand>
</feature>
<dbReference type="Pfam" id="PF03632">
    <property type="entry name" value="Glyco_hydro_65m"/>
    <property type="match status" value="1"/>
</dbReference>
<protein>
    <submittedName>
        <fullName evidence="7">Kojibiose phosphorylase</fullName>
        <ecNumber evidence="7">2.4.1.230</ecNumber>
    </submittedName>
</protein>
<dbReference type="PIRSF" id="PIRSF036289">
    <property type="entry name" value="Glycosyl_hydrolase_malt_phosph"/>
    <property type="match status" value="1"/>
</dbReference>
<feature type="active site" description="Proton donor" evidence="2">
    <location>
        <position position="479"/>
    </location>
</feature>
<dbReference type="InterPro" id="IPR005194">
    <property type="entry name" value="Glyco_hydro_65_C"/>
</dbReference>
<dbReference type="Pfam" id="PF03633">
    <property type="entry name" value="Glyco_hydro_65C"/>
    <property type="match status" value="1"/>
</dbReference>
<keyword evidence="7" id="KW-0808">Transferase</keyword>
<proteinExistence type="inferred from homology"/>